<gene>
    <name evidence="1" type="ORF">SAMN02746089_00767</name>
</gene>
<dbReference type="EMBL" id="FQVH01000005">
    <property type="protein sequence ID" value="SHE76689.1"/>
    <property type="molecule type" value="Genomic_DNA"/>
</dbReference>
<organism evidence="1 2">
    <name type="scientific">Caldanaerobius fijiensis DSM 17918</name>
    <dbReference type="NCBI Taxonomy" id="1121256"/>
    <lineage>
        <taxon>Bacteria</taxon>
        <taxon>Bacillati</taxon>
        <taxon>Bacillota</taxon>
        <taxon>Clostridia</taxon>
        <taxon>Thermoanaerobacterales</taxon>
        <taxon>Thermoanaerobacteraceae</taxon>
        <taxon>Caldanaerobius</taxon>
    </lineage>
</organism>
<keyword evidence="2" id="KW-1185">Reference proteome</keyword>
<dbReference type="OrthoDB" id="10017196at2"/>
<dbReference type="RefSeq" id="WP_073341892.1">
    <property type="nucleotide sequence ID" value="NZ_FQVH01000005.1"/>
</dbReference>
<dbReference type="STRING" id="1121256.SAMN02746089_00767"/>
<name>A0A1M4W662_9THEO</name>
<sequence>MDKDPLTDTAAGMSPYQMPAMSTIMPGASSGVSGMPGMAPISTLPGMPMVPGTAPVHGMPPVAMPGMMPLPGMPYMPGMHPMDEEMMEMRYIVALLMLHIDMCIKHMHMYHGM</sequence>
<dbReference type="AlphaFoldDB" id="A0A1M4W662"/>
<evidence type="ECO:0000313" key="2">
    <source>
        <dbReference type="Proteomes" id="UP000184088"/>
    </source>
</evidence>
<dbReference type="Proteomes" id="UP000184088">
    <property type="component" value="Unassembled WGS sequence"/>
</dbReference>
<proteinExistence type="predicted"/>
<reference evidence="1 2" key="1">
    <citation type="submission" date="2016-11" db="EMBL/GenBank/DDBJ databases">
        <authorList>
            <person name="Jaros S."/>
            <person name="Januszkiewicz K."/>
            <person name="Wedrychowicz H."/>
        </authorList>
    </citation>
    <scope>NUCLEOTIDE SEQUENCE [LARGE SCALE GENOMIC DNA]</scope>
    <source>
        <strain evidence="1 2">DSM 17918</strain>
    </source>
</reference>
<evidence type="ECO:0000313" key="1">
    <source>
        <dbReference type="EMBL" id="SHE76689.1"/>
    </source>
</evidence>
<accession>A0A1M4W662</accession>
<protein>
    <submittedName>
        <fullName evidence="1">Uncharacterized protein</fullName>
    </submittedName>
</protein>